<reference evidence="1 2" key="1">
    <citation type="submission" date="2021-06" db="EMBL/GenBank/DDBJ databases">
        <authorList>
            <person name="Palmer J.M."/>
        </authorList>
    </citation>
    <scope>NUCLEOTIDE SEQUENCE [LARGE SCALE GENOMIC DNA]</scope>
    <source>
        <strain evidence="2">if_2019</strain>
        <tissue evidence="1">Muscle</tissue>
    </source>
</reference>
<protein>
    <submittedName>
        <fullName evidence="1">Uncharacterized protein</fullName>
    </submittedName>
</protein>
<comment type="caution">
    <text evidence="1">The sequence shown here is derived from an EMBL/GenBank/DDBJ whole genome shotgun (WGS) entry which is preliminary data.</text>
</comment>
<gene>
    <name evidence="1" type="ORF">ILYODFUR_000802</name>
</gene>
<dbReference type="EMBL" id="JAHRIQ010104302">
    <property type="protein sequence ID" value="MEQ2254160.1"/>
    <property type="molecule type" value="Genomic_DNA"/>
</dbReference>
<organism evidence="1 2">
    <name type="scientific">Ilyodon furcidens</name>
    <name type="common">goldbreast splitfin</name>
    <dbReference type="NCBI Taxonomy" id="33524"/>
    <lineage>
        <taxon>Eukaryota</taxon>
        <taxon>Metazoa</taxon>
        <taxon>Chordata</taxon>
        <taxon>Craniata</taxon>
        <taxon>Vertebrata</taxon>
        <taxon>Euteleostomi</taxon>
        <taxon>Actinopterygii</taxon>
        <taxon>Neopterygii</taxon>
        <taxon>Teleostei</taxon>
        <taxon>Neoteleostei</taxon>
        <taxon>Acanthomorphata</taxon>
        <taxon>Ovalentaria</taxon>
        <taxon>Atherinomorphae</taxon>
        <taxon>Cyprinodontiformes</taxon>
        <taxon>Goodeidae</taxon>
        <taxon>Ilyodon</taxon>
    </lineage>
</organism>
<sequence>MSGYHTGLDFFSVLESSGFSAAESLPWRNVIGRSESLLGVGGAPALCVCSALTEEGQLPSAAEESEEELLPECVKRWLEPEFYFQFSVQTALLETWRETRRVTLSAKAVGGVYS</sequence>
<accession>A0ABV0VA04</accession>
<proteinExistence type="predicted"/>
<keyword evidence="2" id="KW-1185">Reference proteome</keyword>
<evidence type="ECO:0000313" key="1">
    <source>
        <dbReference type="EMBL" id="MEQ2254160.1"/>
    </source>
</evidence>
<evidence type="ECO:0000313" key="2">
    <source>
        <dbReference type="Proteomes" id="UP001482620"/>
    </source>
</evidence>
<dbReference type="Proteomes" id="UP001482620">
    <property type="component" value="Unassembled WGS sequence"/>
</dbReference>
<name>A0ABV0VA04_9TELE</name>